<feature type="transmembrane region" description="Helical" evidence="7">
    <location>
        <begin position="141"/>
        <end position="163"/>
    </location>
</feature>
<evidence type="ECO:0000256" key="6">
    <source>
        <dbReference type="RuleBase" id="RU003376"/>
    </source>
</evidence>
<evidence type="ECO:0000256" key="5">
    <source>
        <dbReference type="ARBA" id="ARBA00023136"/>
    </source>
</evidence>
<evidence type="ECO:0000256" key="4">
    <source>
        <dbReference type="ARBA" id="ARBA00022989"/>
    </source>
</evidence>
<evidence type="ECO:0000256" key="3">
    <source>
        <dbReference type="ARBA" id="ARBA00022692"/>
    </source>
</evidence>
<comment type="caution">
    <text evidence="9">The sequence shown here is derived from an EMBL/GenBank/DDBJ whole genome shotgun (WGS) entry which is preliminary data.</text>
</comment>
<keyword evidence="3 6" id="KW-0812">Transmembrane</keyword>
<feature type="transmembrane region" description="Helical" evidence="7">
    <location>
        <begin position="30"/>
        <end position="55"/>
    </location>
</feature>
<dbReference type="InterPro" id="IPR000298">
    <property type="entry name" value="Cyt_c_oxidase-like_su3"/>
</dbReference>
<accession>A0A840BYY5</accession>
<dbReference type="PROSITE" id="PS50253">
    <property type="entry name" value="COX3"/>
    <property type="match status" value="1"/>
</dbReference>
<sequence>MTQLHVEEHAATALPEAGWGPLAGLPGHPMMWVLIASELAVFGALIVAFGIAGALEPDLFAAGRARLDPLLGGINTLVLVTSGFLAAMAVAAADAGRGRTARLHVAGAILLGGLFVVVKLVEYQAKFAAGIGIETDSFFTLYFLVTGFHLLHVVLGMVILAAITVTDADLRTGTTFWHMVDLVWVVLYPLVYLAG</sequence>
<proteinExistence type="inferred from homology"/>
<keyword evidence="10" id="KW-1185">Reference proteome</keyword>
<evidence type="ECO:0000259" key="8">
    <source>
        <dbReference type="PROSITE" id="PS50253"/>
    </source>
</evidence>
<dbReference type="InterPro" id="IPR013833">
    <property type="entry name" value="Cyt_c_oxidase_su3_a-hlx"/>
</dbReference>
<dbReference type="PANTHER" id="PTHR11403:SF6">
    <property type="entry name" value="NITRIC OXIDE REDUCTASE SUBUNIT E"/>
    <property type="match status" value="1"/>
</dbReference>
<dbReference type="GO" id="GO:0019646">
    <property type="term" value="P:aerobic electron transport chain"/>
    <property type="evidence" value="ECO:0007669"/>
    <property type="project" value="InterPro"/>
</dbReference>
<feature type="transmembrane region" description="Helical" evidence="7">
    <location>
        <begin position="67"/>
        <end position="91"/>
    </location>
</feature>
<dbReference type="InterPro" id="IPR024791">
    <property type="entry name" value="Cyt_c/ubiquinol_Oxase_su3"/>
</dbReference>
<name>A0A840BYY5_9HYPH</name>
<evidence type="ECO:0000256" key="1">
    <source>
        <dbReference type="ARBA" id="ARBA00004141"/>
    </source>
</evidence>
<dbReference type="EMBL" id="JACIEN010000005">
    <property type="protein sequence ID" value="MBB4018761.1"/>
    <property type="molecule type" value="Genomic_DNA"/>
</dbReference>
<organism evidence="9 10">
    <name type="scientific">Chelatococcus caeni</name>
    <dbReference type="NCBI Taxonomy" id="1348468"/>
    <lineage>
        <taxon>Bacteria</taxon>
        <taxon>Pseudomonadati</taxon>
        <taxon>Pseudomonadota</taxon>
        <taxon>Alphaproteobacteria</taxon>
        <taxon>Hyphomicrobiales</taxon>
        <taxon>Chelatococcaceae</taxon>
        <taxon>Chelatococcus</taxon>
    </lineage>
</organism>
<dbReference type="AlphaFoldDB" id="A0A840BYY5"/>
<dbReference type="SUPFAM" id="SSF81452">
    <property type="entry name" value="Cytochrome c oxidase subunit III-like"/>
    <property type="match status" value="1"/>
</dbReference>
<evidence type="ECO:0000256" key="2">
    <source>
        <dbReference type="ARBA" id="ARBA00010581"/>
    </source>
</evidence>
<evidence type="ECO:0000256" key="7">
    <source>
        <dbReference type="SAM" id="Phobius"/>
    </source>
</evidence>
<comment type="subcellular location">
    <subcellularLocation>
        <location evidence="6">Cell membrane</location>
        <topology evidence="6">Multi-pass membrane protein</topology>
    </subcellularLocation>
    <subcellularLocation>
        <location evidence="1">Membrane</location>
        <topology evidence="1">Multi-pass membrane protein</topology>
    </subcellularLocation>
</comment>
<dbReference type="GO" id="GO:0004129">
    <property type="term" value="F:cytochrome-c oxidase activity"/>
    <property type="evidence" value="ECO:0007669"/>
    <property type="project" value="InterPro"/>
</dbReference>
<keyword evidence="4 7" id="KW-1133">Transmembrane helix</keyword>
<feature type="transmembrane region" description="Helical" evidence="7">
    <location>
        <begin position="103"/>
        <end position="121"/>
    </location>
</feature>
<dbReference type="Pfam" id="PF00510">
    <property type="entry name" value="COX3"/>
    <property type="match status" value="1"/>
</dbReference>
<feature type="domain" description="Heme-copper oxidase subunit III family profile" evidence="8">
    <location>
        <begin position="31"/>
        <end position="195"/>
    </location>
</feature>
<dbReference type="PANTHER" id="PTHR11403">
    <property type="entry name" value="CYTOCHROME C OXIDASE SUBUNIT III"/>
    <property type="match status" value="1"/>
</dbReference>
<reference evidence="9 10" key="1">
    <citation type="submission" date="2020-08" db="EMBL/GenBank/DDBJ databases">
        <title>Genomic Encyclopedia of Type Strains, Phase IV (KMG-IV): sequencing the most valuable type-strain genomes for metagenomic binning, comparative biology and taxonomic classification.</title>
        <authorList>
            <person name="Goeker M."/>
        </authorList>
    </citation>
    <scope>NUCLEOTIDE SEQUENCE [LARGE SCALE GENOMIC DNA]</scope>
    <source>
        <strain evidence="9 10">DSM 103737</strain>
    </source>
</reference>
<dbReference type="GO" id="GO:0005886">
    <property type="term" value="C:plasma membrane"/>
    <property type="evidence" value="ECO:0007669"/>
    <property type="project" value="UniProtKB-SubCell"/>
</dbReference>
<comment type="similarity">
    <text evidence="2 6">Belongs to the cytochrome c oxidase subunit 3 family.</text>
</comment>
<keyword evidence="5 7" id="KW-0472">Membrane</keyword>
<evidence type="ECO:0000313" key="9">
    <source>
        <dbReference type="EMBL" id="MBB4018761.1"/>
    </source>
</evidence>
<dbReference type="InterPro" id="IPR035973">
    <property type="entry name" value="Cyt_c_oxidase_su3-like_sf"/>
</dbReference>
<dbReference type="Proteomes" id="UP000577362">
    <property type="component" value="Unassembled WGS sequence"/>
</dbReference>
<feature type="transmembrane region" description="Helical" evidence="7">
    <location>
        <begin position="175"/>
        <end position="194"/>
    </location>
</feature>
<evidence type="ECO:0000313" key="10">
    <source>
        <dbReference type="Proteomes" id="UP000577362"/>
    </source>
</evidence>
<gene>
    <name evidence="9" type="ORF">GGR16_003808</name>
</gene>
<dbReference type="RefSeq" id="WP_019402861.1">
    <property type="nucleotide sequence ID" value="NZ_JACIEN010000005.1"/>
</dbReference>
<protein>
    <submittedName>
        <fullName evidence="9">Nitric oxide reductase NorE protein</fullName>
    </submittedName>
</protein>
<dbReference type="Gene3D" id="1.20.120.80">
    <property type="entry name" value="Cytochrome c oxidase, subunit III, four-helix bundle"/>
    <property type="match status" value="1"/>
</dbReference>